<name>A0A418X5B8_9BURK</name>
<sequence length="99" mass="11374">MSEDAAAIRRCLKLFPETRLYSCLSDTRQKARIMQVQIIHEDAYGAKTDFGIQELDQMPPVSEPFLVDSRTYYTAKAYLGPDERGMYLLILEGQPRLVE</sequence>
<protein>
    <submittedName>
        <fullName evidence="1">Uncharacterized protein</fullName>
    </submittedName>
</protein>
<reference evidence="1 2" key="1">
    <citation type="submission" date="2018-09" db="EMBL/GenBank/DDBJ databases">
        <authorList>
            <person name="Zhu H."/>
        </authorList>
    </citation>
    <scope>NUCLEOTIDE SEQUENCE [LARGE SCALE GENOMIC DNA]</scope>
    <source>
        <strain evidence="1 2">K2R10-39</strain>
    </source>
</reference>
<evidence type="ECO:0000313" key="2">
    <source>
        <dbReference type="Proteomes" id="UP000285190"/>
    </source>
</evidence>
<dbReference type="Proteomes" id="UP000285190">
    <property type="component" value="Unassembled WGS sequence"/>
</dbReference>
<evidence type="ECO:0000313" key="1">
    <source>
        <dbReference type="EMBL" id="RJG07683.1"/>
    </source>
</evidence>
<organism evidence="1 2">
    <name type="scientific">Noviherbaspirillum cavernae</name>
    <dbReference type="NCBI Taxonomy" id="2320862"/>
    <lineage>
        <taxon>Bacteria</taxon>
        <taxon>Pseudomonadati</taxon>
        <taxon>Pseudomonadota</taxon>
        <taxon>Betaproteobacteria</taxon>
        <taxon>Burkholderiales</taxon>
        <taxon>Oxalobacteraceae</taxon>
        <taxon>Noviherbaspirillum</taxon>
    </lineage>
</organism>
<dbReference type="EMBL" id="QYUN01000002">
    <property type="protein sequence ID" value="RJG07683.1"/>
    <property type="molecule type" value="Genomic_DNA"/>
</dbReference>
<accession>A0A418X5B8</accession>
<gene>
    <name evidence="1" type="ORF">D3870_18285</name>
</gene>
<comment type="caution">
    <text evidence="1">The sequence shown here is derived from an EMBL/GenBank/DDBJ whole genome shotgun (WGS) entry which is preliminary data.</text>
</comment>
<keyword evidence="2" id="KW-1185">Reference proteome</keyword>
<dbReference type="AlphaFoldDB" id="A0A418X5B8"/>
<proteinExistence type="predicted"/>